<dbReference type="Pfam" id="PF11312">
    <property type="entry name" value="Methyltransf_34"/>
    <property type="match status" value="1"/>
</dbReference>
<dbReference type="EMBL" id="JANBTW010000166">
    <property type="protein sequence ID" value="KAJ2669028.1"/>
    <property type="molecule type" value="Genomic_DNA"/>
</dbReference>
<evidence type="ECO:0000313" key="3">
    <source>
        <dbReference type="Proteomes" id="UP001151518"/>
    </source>
</evidence>
<organism evidence="2 3">
    <name type="scientific">Coemansia spiralis</name>
    <dbReference type="NCBI Taxonomy" id="417178"/>
    <lineage>
        <taxon>Eukaryota</taxon>
        <taxon>Fungi</taxon>
        <taxon>Fungi incertae sedis</taxon>
        <taxon>Zoopagomycota</taxon>
        <taxon>Kickxellomycotina</taxon>
        <taxon>Kickxellomycetes</taxon>
        <taxon>Kickxellales</taxon>
        <taxon>Kickxellaceae</taxon>
        <taxon>Coemansia</taxon>
    </lineage>
</organism>
<evidence type="ECO:0000256" key="1">
    <source>
        <dbReference type="SAM" id="MobiDB-lite"/>
    </source>
</evidence>
<comment type="caution">
    <text evidence="2">The sequence shown here is derived from an EMBL/GenBank/DDBJ whole genome shotgun (WGS) entry which is preliminary data.</text>
</comment>
<name>A0A9W8KVN0_9FUNG</name>
<dbReference type="Gene3D" id="3.40.50.150">
    <property type="entry name" value="Vaccinia Virus protein VP39"/>
    <property type="match status" value="1"/>
</dbReference>
<gene>
    <name evidence="2" type="ORF">GGI25_006280</name>
</gene>
<dbReference type="InterPro" id="IPR029063">
    <property type="entry name" value="SAM-dependent_MTases_sf"/>
</dbReference>
<dbReference type="InterPro" id="IPR021463">
    <property type="entry name" value="Methyltransf_34"/>
</dbReference>
<evidence type="ECO:0000313" key="2">
    <source>
        <dbReference type="EMBL" id="KAJ2669028.1"/>
    </source>
</evidence>
<feature type="compositionally biased region" description="Polar residues" evidence="1">
    <location>
        <begin position="1"/>
        <end position="11"/>
    </location>
</feature>
<proteinExistence type="predicted"/>
<dbReference type="OrthoDB" id="6419443at2759"/>
<sequence length="307" mass="34864">MVSTAQDTAISTPKGPNPNKAVFGGKNALGKNHQQSILNVLRMACADALKQPDFVLRLQEIKRRFYERDFDGIFLESANLPVYTAQYVPRRALCYYEVFTSPEMQKILHSHPQIYCLGAGSGSELVGISAACCNALSGPDMHIKANPIIVHSQDYTNWEPILDSLASAIRYKWNLSNEHIEYKFSIGDLLHISSDIEQQISSADLVTAMFVFNELFADKANAMNFVKTIVKFLRPGAHFLLVDSAGSFSRIKVGNKNYMSYMFFDSLTQVFEPIVSDNFRWFRHAAGLDYPLSIENMRYFIRLYRRK</sequence>
<dbReference type="Proteomes" id="UP001151518">
    <property type="component" value="Unassembled WGS sequence"/>
</dbReference>
<dbReference type="AlphaFoldDB" id="A0A9W8KVN0"/>
<accession>A0A9W8KVN0</accession>
<feature type="region of interest" description="Disordered" evidence="1">
    <location>
        <begin position="1"/>
        <end position="25"/>
    </location>
</feature>
<dbReference type="SUPFAM" id="SSF53335">
    <property type="entry name" value="S-adenosyl-L-methionine-dependent methyltransferases"/>
    <property type="match status" value="1"/>
</dbReference>
<protein>
    <submittedName>
        <fullName evidence="2">Uncharacterized protein</fullName>
    </submittedName>
</protein>
<reference evidence="2" key="1">
    <citation type="submission" date="2022-07" db="EMBL/GenBank/DDBJ databases">
        <title>Phylogenomic reconstructions and comparative analyses of Kickxellomycotina fungi.</title>
        <authorList>
            <person name="Reynolds N.K."/>
            <person name="Stajich J.E."/>
            <person name="Barry K."/>
            <person name="Grigoriev I.V."/>
            <person name="Crous P."/>
            <person name="Smith M.E."/>
        </authorList>
    </citation>
    <scope>NUCLEOTIDE SEQUENCE</scope>
    <source>
        <strain evidence="2">NRRL 3115</strain>
    </source>
</reference>